<protein>
    <submittedName>
        <fullName evidence="3">Importin subunit beta-1</fullName>
    </submittedName>
</protein>
<dbReference type="InterPro" id="IPR011989">
    <property type="entry name" value="ARM-like"/>
</dbReference>
<evidence type="ECO:0000313" key="3">
    <source>
        <dbReference type="EMBL" id="OMH79067.1"/>
    </source>
</evidence>
<keyword evidence="1" id="KW-0677">Repeat</keyword>
<name>A0A1R1PDL5_ZANCU</name>
<dbReference type="InterPro" id="IPR058584">
    <property type="entry name" value="IMB1_TNPO1-like_TPR"/>
</dbReference>
<proteinExistence type="predicted"/>
<evidence type="ECO:0000259" key="2">
    <source>
        <dbReference type="Pfam" id="PF25574"/>
    </source>
</evidence>
<dbReference type="Proteomes" id="UP000188320">
    <property type="component" value="Unassembled WGS sequence"/>
</dbReference>
<dbReference type="EMBL" id="LSSK01001681">
    <property type="protein sequence ID" value="OMH79067.1"/>
    <property type="molecule type" value="Genomic_DNA"/>
</dbReference>
<gene>
    <name evidence="3" type="ORF">AX774_g7532</name>
</gene>
<dbReference type="InterPro" id="IPR016024">
    <property type="entry name" value="ARM-type_fold"/>
</dbReference>
<reference evidence="4" key="1">
    <citation type="submission" date="2017-01" db="EMBL/GenBank/DDBJ databases">
        <authorList>
            <person name="Wang Y."/>
            <person name="White M."/>
            <person name="Kvist S."/>
            <person name="Moncalvo J.-M."/>
        </authorList>
    </citation>
    <scope>NUCLEOTIDE SEQUENCE [LARGE SCALE GENOMIC DNA]</scope>
    <source>
        <strain evidence="4">COL-18-3</strain>
    </source>
</reference>
<evidence type="ECO:0000256" key="1">
    <source>
        <dbReference type="ARBA" id="ARBA00022737"/>
    </source>
</evidence>
<sequence length="125" mass="13856">PTDYDLADFNNRLRCSIFEAYIGLVQGLKPFPSLINPHLSPQLPGLFTFMEIVANDFSNRSEDITLNILGLLGDVADAFPPQSIAPLLSSPWVSAIIRHGRSTTKGGSVRETARWAREMIRRVTS</sequence>
<dbReference type="OrthoDB" id="10263328at2759"/>
<dbReference type="AlphaFoldDB" id="A0A1R1PDL5"/>
<comment type="caution">
    <text evidence="3">The sequence shown here is derived from an EMBL/GenBank/DDBJ whole genome shotgun (WGS) entry which is preliminary data.</text>
</comment>
<dbReference type="SUPFAM" id="SSF48371">
    <property type="entry name" value="ARM repeat"/>
    <property type="match status" value="1"/>
</dbReference>
<feature type="non-terminal residue" evidence="3">
    <location>
        <position position="1"/>
    </location>
</feature>
<feature type="domain" description="Importin subunit beta-1/Transportin-1-like TPR repeats" evidence="2">
    <location>
        <begin position="2"/>
        <end position="101"/>
    </location>
</feature>
<dbReference type="Pfam" id="PF25574">
    <property type="entry name" value="TPR_IMB1"/>
    <property type="match status" value="1"/>
</dbReference>
<dbReference type="Gene3D" id="1.25.10.10">
    <property type="entry name" value="Leucine-rich Repeat Variant"/>
    <property type="match status" value="1"/>
</dbReference>
<organism evidence="3 4">
    <name type="scientific">Zancudomyces culisetae</name>
    <name type="common">Gut fungus</name>
    <name type="synonym">Smittium culisetae</name>
    <dbReference type="NCBI Taxonomy" id="1213189"/>
    <lineage>
        <taxon>Eukaryota</taxon>
        <taxon>Fungi</taxon>
        <taxon>Fungi incertae sedis</taxon>
        <taxon>Zoopagomycota</taxon>
        <taxon>Kickxellomycotina</taxon>
        <taxon>Harpellomycetes</taxon>
        <taxon>Harpellales</taxon>
        <taxon>Legeriomycetaceae</taxon>
        <taxon>Zancudomyces</taxon>
    </lineage>
</organism>
<evidence type="ECO:0000313" key="4">
    <source>
        <dbReference type="Proteomes" id="UP000188320"/>
    </source>
</evidence>
<accession>A0A1R1PDL5</accession>
<keyword evidence="4" id="KW-1185">Reference proteome</keyword>